<evidence type="ECO:0000313" key="4">
    <source>
        <dbReference type="Proteomes" id="UP000828390"/>
    </source>
</evidence>
<name>A0A9D4E862_DREPO</name>
<keyword evidence="2" id="KW-0812">Transmembrane</keyword>
<reference evidence="3" key="1">
    <citation type="journal article" date="2019" name="bioRxiv">
        <title>The Genome of the Zebra Mussel, Dreissena polymorpha: A Resource for Invasive Species Research.</title>
        <authorList>
            <person name="McCartney M.A."/>
            <person name="Auch B."/>
            <person name="Kono T."/>
            <person name="Mallez S."/>
            <person name="Zhang Y."/>
            <person name="Obille A."/>
            <person name="Becker A."/>
            <person name="Abrahante J.E."/>
            <person name="Garbe J."/>
            <person name="Badalamenti J.P."/>
            <person name="Herman A."/>
            <person name="Mangelson H."/>
            <person name="Liachko I."/>
            <person name="Sullivan S."/>
            <person name="Sone E.D."/>
            <person name="Koren S."/>
            <person name="Silverstein K.A.T."/>
            <person name="Beckman K.B."/>
            <person name="Gohl D.M."/>
        </authorList>
    </citation>
    <scope>NUCLEOTIDE SEQUENCE</scope>
    <source>
        <strain evidence="3">Duluth1</strain>
        <tissue evidence="3">Whole animal</tissue>
    </source>
</reference>
<protein>
    <submittedName>
        <fullName evidence="3">Uncharacterized protein</fullName>
    </submittedName>
</protein>
<proteinExistence type="predicted"/>
<accession>A0A9D4E862</accession>
<feature type="region of interest" description="Disordered" evidence="1">
    <location>
        <begin position="483"/>
        <end position="529"/>
    </location>
</feature>
<evidence type="ECO:0000256" key="1">
    <source>
        <dbReference type="SAM" id="MobiDB-lite"/>
    </source>
</evidence>
<gene>
    <name evidence="3" type="ORF">DPMN_175580</name>
</gene>
<keyword evidence="2" id="KW-0472">Membrane</keyword>
<keyword evidence="2" id="KW-1133">Transmembrane helix</keyword>
<comment type="caution">
    <text evidence="3">The sequence shown here is derived from an EMBL/GenBank/DDBJ whole genome shotgun (WGS) entry which is preliminary data.</text>
</comment>
<dbReference type="AlphaFoldDB" id="A0A9D4E862"/>
<feature type="region of interest" description="Disordered" evidence="1">
    <location>
        <begin position="358"/>
        <end position="380"/>
    </location>
</feature>
<feature type="transmembrane region" description="Helical" evidence="2">
    <location>
        <begin position="414"/>
        <end position="432"/>
    </location>
</feature>
<evidence type="ECO:0000256" key="2">
    <source>
        <dbReference type="SAM" id="Phobius"/>
    </source>
</evidence>
<keyword evidence="4" id="KW-1185">Reference proteome</keyword>
<dbReference type="EMBL" id="JAIWYP010000009">
    <property type="protein sequence ID" value="KAH3774205.1"/>
    <property type="molecule type" value="Genomic_DNA"/>
</dbReference>
<reference evidence="3" key="2">
    <citation type="submission" date="2020-11" db="EMBL/GenBank/DDBJ databases">
        <authorList>
            <person name="McCartney M.A."/>
            <person name="Auch B."/>
            <person name="Kono T."/>
            <person name="Mallez S."/>
            <person name="Becker A."/>
            <person name="Gohl D.M."/>
            <person name="Silverstein K.A.T."/>
            <person name="Koren S."/>
            <person name="Bechman K.B."/>
            <person name="Herman A."/>
            <person name="Abrahante J.E."/>
            <person name="Garbe J."/>
        </authorList>
    </citation>
    <scope>NUCLEOTIDE SEQUENCE</scope>
    <source>
        <strain evidence="3">Duluth1</strain>
        <tissue evidence="3">Whole animal</tissue>
    </source>
</reference>
<sequence length="570" mass="62678">MVATKYSYGVYAFRVWYYRNSVFAFLLTASTAPSSCVPWRTVVYREPCKVTFPNQAKLRRLTVAFLLLSIEKYCAAGVSVYFLDDFHQPFVNVDEINEDVTKVLKVFLNFDYIVEDLFKCAPPSSESSLLFGQQFLGLTIQSTEDVISSELIKGNPLMPADFCVPILEDDNGPTVDGLVRLCEASAQGSTFNVRQFTDTNGPQLRVTKTDLKSCEAFLKLQLQPITGSPISSELVKHFVYQCIPFANDPSLANIPIRAQIVVYFVSSKTVVDLKSMDLFSYVVVTDSSDVERWTCLATSKEHVGTVNTIRKLQEPLERDTKFGKCSTTQFYSDHVGTCIDCSTSVDSMPDECFYLKKSMSSSPSTKSTLTTSTSMTSTSTTSASTTLISSTLASTTSASTTHTQSTVLPWTSNIGYIIMVPVIIIATIGVAYKLNQCYSFEICKHKPTDEESQAHLPIQEVGTSNQETVEEQHHLLPQAELAGDGNQLNRRDSGRSTWSNLSESLSSNMSNGGSSIEHVSDSGTENEVRAEPHSVVDNTMVKNTEIVATDLALGPGMVNIHPQMVVPVAN</sequence>
<organism evidence="3 4">
    <name type="scientific">Dreissena polymorpha</name>
    <name type="common">Zebra mussel</name>
    <name type="synonym">Mytilus polymorpha</name>
    <dbReference type="NCBI Taxonomy" id="45954"/>
    <lineage>
        <taxon>Eukaryota</taxon>
        <taxon>Metazoa</taxon>
        <taxon>Spiralia</taxon>
        <taxon>Lophotrochozoa</taxon>
        <taxon>Mollusca</taxon>
        <taxon>Bivalvia</taxon>
        <taxon>Autobranchia</taxon>
        <taxon>Heteroconchia</taxon>
        <taxon>Euheterodonta</taxon>
        <taxon>Imparidentia</taxon>
        <taxon>Neoheterodontei</taxon>
        <taxon>Myida</taxon>
        <taxon>Dreissenoidea</taxon>
        <taxon>Dreissenidae</taxon>
        <taxon>Dreissena</taxon>
    </lineage>
</organism>
<dbReference type="Proteomes" id="UP000828390">
    <property type="component" value="Unassembled WGS sequence"/>
</dbReference>
<feature type="compositionally biased region" description="Low complexity" evidence="1">
    <location>
        <begin position="499"/>
        <end position="515"/>
    </location>
</feature>
<evidence type="ECO:0000313" key="3">
    <source>
        <dbReference type="EMBL" id="KAH3774205.1"/>
    </source>
</evidence>